<protein>
    <recommendedName>
        <fullName evidence="5">RING-type domain-containing protein</fullName>
    </recommendedName>
</protein>
<feature type="compositionally biased region" description="Basic and acidic residues" evidence="2">
    <location>
        <begin position="531"/>
        <end position="543"/>
    </location>
</feature>
<reference evidence="3" key="1">
    <citation type="submission" date="2021-10" db="EMBL/GenBank/DDBJ databases">
        <title>De novo Genome Assembly of Clathrus columnatus (Basidiomycota, Fungi) Using Illumina and Nanopore Sequence Data.</title>
        <authorList>
            <person name="Ogiso-Tanaka E."/>
            <person name="Itagaki H."/>
            <person name="Hosoya T."/>
            <person name="Hosaka K."/>
        </authorList>
    </citation>
    <scope>NUCLEOTIDE SEQUENCE</scope>
    <source>
        <strain evidence="3">MO-923</strain>
    </source>
</reference>
<sequence>MLIAHASSTCDVCLDTYSEGVSYHTIPCATNPSRCPLCRHEFSVHNMRKLHFTLPSSRDHFARLLELKLVQSSPDMTLAESLSLFQEVQEWLEGQSEEEFLVLRAFAAVLCGFHEIKDKLSVTENNFNQFRTEATEKEDDLRRSLEEARNTSNLHIDDYKRYYREAKAVLSQLETETELLQSQLDQYREREKQAQSTLEGVRTLYQTAKLELVSVRDECTDLRSQIIKYQEAEQKRVAQYRDYYNKIQAYIQTQVQAQVQAQTQSLVKAAEARAHRDSRRQSNPLPPPPKQVEIPFIKYMAKSTAARRASIAMNEHEEERRNSQSPSKASSSKLPPESDPMTSAFVPTLVGAYSSSRRYSGNESDGHAEVTTLVFKPPKRIPLWEDSSAEQTNSSSRFASDRQIDASREAQRSITSQAHAHDEMSADEHEQSESTPTQNPPPALPSKAHARPSYITYDEYISYEDPPYVEKYPGWGGAGFVSPFGYHQAYPAPVQEPARSAPRPSVKQQPEVAPSPSPRRVSSPQAFPLSRNHEWGDRQDTARRTRSRTQSQSQSQQPTAEDASTDYDYYHDRRYAPPPPTVVRFRYPSNIPSNDSSEESRYDNRPVHSNSRDESYIYPSSRRMVVEEEI</sequence>
<gene>
    <name evidence="3" type="ORF">Clacol_007177</name>
</gene>
<evidence type="ECO:0000313" key="3">
    <source>
        <dbReference type="EMBL" id="GJJ12930.1"/>
    </source>
</evidence>
<dbReference type="EMBL" id="BPWL01000008">
    <property type="protein sequence ID" value="GJJ12930.1"/>
    <property type="molecule type" value="Genomic_DNA"/>
</dbReference>
<evidence type="ECO:0000256" key="2">
    <source>
        <dbReference type="SAM" id="MobiDB-lite"/>
    </source>
</evidence>
<feature type="compositionally biased region" description="Polar residues" evidence="2">
    <location>
        <begin position="389"/>
        <end position="398"/>
    </location>
</feature>
<comment type="caution">
    <text evidence="3">The sequence shown here is derived from an EMBL/GenBank/DDBJ whole genome shotgun (WGS) entry which is preliminary data.</text>
</comment>
<feature type="region of interest" description="Disordered" evidence="2">
    <location>
        <begin position="385"/>
        <end position="451"/>
    </location>
</feature>
<organism evidence="3 4">
    <name type="scientific">Clathrus columnatus</name>
    <dbReference type="NCBI Taxonomy" id="1419009"/>
    <lineage>
        <taxon>Eukaryota</taxon>
        <taxon>Fungi</taxon>
        <taxon>Dikarya</taxon>
        <taxon>Basidiomycota</taxon>
        <taxon>Agaricomycotina</taxon>
        <taxon>Agaricomycetes</taxon>
        <taxon>Phallomycetidae</taxon>
        <taxon>Phallales</taxon>
        <taxon>Clathraceae</taxon>
        <taxon>Clathrus</taxon>
    </lineage>
</organism>
<feature type="coiled-coil region" evidence="1">
    <location>
        <begin position="131"/>
        <end position="197"/>
    </location>
</feature>
<evidence type="ECO:0008006" key="5">
    <source>
        <dbReference type="Google" id="ProtNLM"/>
    </source>
</evidence>
<dbReference type="Proteomes" id="UP001050691">
    <property type="component" value="Unassembled WGS sequence"/>
</dbReference>
<feature type="compositionally biased region" description="Basic and acidic residues" evidence="2">
    <location>
        <begin position="598"/>
        <end position="615"/>
    </location>
</feature>
<feature type="compositionally biased region" description="Low complexity" evidence="2">
    <location>
        <begin position="323"/>
        <end position="335"/>
    </location>
</feature>
<dbReference type="AlphaFoldDB" id="A0AAV5AF90"/>
<keyword evidence="1" id="KW-0175">Coiled coil</keyword>
<accession>A0AAV5AF90</accession>
<feature type="compositionally biased region" description="Basic and acidic residues" evidence="2">
    <location>
        <begin position="399"/>
        <end position="411"/>
    </location>
</feature>
<feature type="compositionally biased region" description="Low complexity" evidence="2">
    <location>
        <begin position="548"/>
        <end position="557"/>
    </location>
</feature>
<evidence type="ECO:0000313" key="4">
    <source>
        <dbReference type="Proteomes" id="UP001050691"/>
    </source>
</evidence>
<feature type="region of interest" description="Disordered" evidence="2">
    <location>
        <begin position="268"/>
        <end position="294"/>
    </location>
</feature>
<evidence type="ECO:0000256" key="1">
    <source>
        <dbReference type="SAM" id="Coils"/>
    </source>
</evidence>
<feature type="region of interest" description="Disordered" evidence="2">
    <location>
        <begin position="307"/>
        <end position="343"/>
    </location>
</feature>
<feature type="region of interest" description="Disordered" evidence="2">
    <location>
        <begin position="493"/>
        <end position="616"/>
    </location>
</feature>
<keyword evidence="4" id="KW-1185">Reference proteome</keyword>
<proteinExistence type="predicted"/>
<feature type="compositionally biased region" description="Basic and acidic residues" evidence="2">
    <location>
        <begin position="419"/>
        <end position="432"/>
    </location>
</feature>
<name>A0AAV5AF90_9AGAM</name>